<protein>
    <submittedName>
        <fullName evidence="1">Uncharacterized protein</fullName>
    </submittedName>
</protein>
<name>A0A069A3C5_CLODI</name>
<gene>
    <name evidence="1" type="ORF">BN1097_1230003</name>
</gene>
<dbReference type="EMBL" id="LK932329">
    <property type="protein sequence ID" value="CDS82895.1"/>
    <property type="molecule type" value="Genomic_DNA"/>
</dbReference>
<sequence length="34" mass="3763">MFFIEKIAKPAEPVNGQDERRISCAAVDSPARLC</sequence>
<accession>A0A069A3C5</accession>
<reference evidence="1" key="1">
    <citation type="submission" date="2014-07" db="EMBL/GenBank/DDBJ databases">
        <authorList>
            <person name="Monot Marc"/>
        </authorList>
    </citation>
    <scope>NUCLEOTIDE SEQUENCE</scope>
    <source>
        <strain evidence="1">7032994</strain>
    </source>
</reference>
<organism evidence="1">
    <name type="scientific">Clostridioides difficile</name>
    <name type="common">Peptoclostridium difficile</name>
    <dbReference type="NCBI Taxonomy" id="1496"/>
    <lineage>
        <taxon>Bacteria</taxon>
        <taxon>Bacillati</taxon>
        <taxon>Bacillota</taxon>
        <taxon>Clostridia</taxon>
        <taxon>Peptostreptococcales</taxon>
        <taxon>Peptostreptococcaceae</taxon>
        <taxon>Clostridioides</taxon>
    </lineage>
</organism>
<dbReference type="AlphaFoldDB" id="A0A069A3C5"/>
<evidence type="ECO:0000313" key="1">
    <source>
        <dbReference type="EMBL" id="CDS82895.1"/>
    </source>
</evidence>
<proteinExistence type="predicted"/>